<evidence type="ECO:0000256" key="1">
    <source>
        <dbReference type="SAM" id="MobiDB-lite"/>
    </source>
</evidence>
<gene>
    <name evidence="2" type="ORF">PLBR_LOCUS8226</name>
</gene>
<dbReference type="AlphaFoldDB" id="A0A3P3YLF1"/>
<keyword evidence="2" id="KW-0496">Mitochondrion</keyword>
<reference evidence="2 3" key="1">
    <citation type="submission" date="2018-03" db="EMBL/GenBank/DDBJ databases">
        <authorList>
            <person name="Fogelqvist J."/>
        </authorList>
    </citation>
    <scope>NUCLEOTIDE SEQUENCE [LARGE SCALE GENOMIC DNA]</scope>
</reference>
<sequence>MLADAMSSTTTRPGRFHPDWARPLPDACREWLQERARRLADLHRLEMEAWEQVHAELTATRHDNVAVADASALPSSIVQPQVYDARDVYVLPPSMAPAGDDDRDGVVRPSTGAAESVASGGAALTPDDNDRCGNVDVDGTATLPGSDKSVDDVAQVEAAVAGPDEAATRQSWNGAPASADREASPPTMDDGAPATRPPGHRGRRMSSLRTMMGGLLRSKSQSATWAPLDADATTTTRPSSLPCATFNRPTVQARRRPRTTFDVRPPPAPGRRDVVDRPPPSTTLSAPAPPKGVPMRGRAPTASMAPLLAEEAARRKAQMASKTKDAGERSSANDGYGDPARCRAPTGQGASATCVACDCTDFQRSPFKAQCINCFHSH</sequence>
<feature type="region of interest" description="Disordered" evidence="1">
    <location>
        <begin position="218"/>
        <end position="299"/>
    </location>
</feature>
<proteinExistence type="predicted"/>
<evidence type="ECO:0000313" key="2">
    <source>
        <dbReference type="EMBL" id="SPR01011.1"/>
    </source>
</evidence>
<feature type="compositionally biased region" description="Pro residues" evidence="1">
    <location>
        <begin position="277"/>
        <end position="292"/>
    </location>
</feature>
<protein>
    <submittedName>
        <fullName evidence="2">Uncharacterized protein</fullName>
    </submittedName>
</protein>
<feature type="compositionally biased region" description="Low complexity" evidence="1">
    <location>
        <begin position="152"/>
        <end position="161"/>
    </location>
</feature>
<accession>A0A3P3YLF1</accession>
<evidence type="ECO:0000313" key="3">
    <source>
        <dbReference type="Proteomes" id="UP000290189"/>
    </source>
</evidence>
<dbReference type="EMBL" id="OVEO01000016">
    <property type="protein sequence ID" value="SPR01011.1"/>
    <property type="molecule type" value="Genomic_DNA"/>
</dbReference>
<organism evidence="2 3">
    <name type="scientific">Plasmodiophora brassicae</name>
    <name type="common">Clubroot disease agent</name>
    <dbReference type="NCBI Taxonomy" id="37360"/>
    <lineage>
        <taxon>Eukaryota</taxon>
        <taxon>Sar</taxon>
        <taxon>Rhizaria</taxon>
        <taxon>Endomyxa</taxon>
        <taxon>Phytomyxea</taxon>
        <taxon>Plasmodiophorida</taxon>
        <taxon>Plasmodiophoridae</taxon>
        <taxon>Plasmodiophora</taxon>
    </lineage>
</organism>
<feature type="region of interest" description="Disordered" evidence="1">
    <location>
        <begin position="94"/>
        <end position="205"/>
    </location>
</feature>
<feature type="region of interest" description="Disordered" evidence="1">
    <location>
        <begin position="314"/>
        <end position="348"/>
    </location>
</feature>
<feature type="compositionally biased region" description="Polar residues" evidence="1">
    <location>
        <begin position="1"/>
        <end position="12"/>
    </location>
</feature>
<feature type="compositionally biased region" description="Low complexity" evidence="1">
    <location>
        <begin position="110"/>
        <end position="123"/>
    </location>
</feature>
<dbReference type="Proteomes" id="UP000290189">
    <property type="component" value="Unassembled WGS sequence"/>
</dbReference>
<feature type="region of interest" description="Disordered" evidence="1">
    <location>
        <begin position="1"/>
        <end position="20"/>
    </location>
</feature>
<geneLocation type="mitochondrion" evidence="2"/>
<name>A0A3P3YLF1_PLABS</name>